<dbReference type="SMART" id="SM00823">
    <property type="entry name" value="PKS_PP"/>
    <property type="match status" value="1"/>
</dbReference>
<dbReference type="SUPFAM" id="SSF56801">
    <property type="entry name" value="Acetyl-CoA synthetase-like"/>
    <property type="match status" value="1"/>
</dbReference>
<dbReference type="InterPro" id="IPR045851">
    <property type="entry name" value="AMP-bd_C_sf"/>
</dbReference>
<keyword evidence="2" id="KW-0597">Phosphoprotein</keyword>
<dbReference type="Gene3D" id="3.40.50.1820">
    <property type="entry name" value="alpha/beta hydrolase"/>
    <property type="match status" value="1"/>
</dbReference>
<evidence type="ECO:0000256" key="1">
    <source>
        <dbReference type="ARBA" id="ARBA00022450"/>
    </source>
</evidence>
<organism evidence="4 5">
    <name type="scientific">Agaribacillus aureus</name>
    <dbReference type="NCBI Taxonomy" id="3051825"/>
    <lineage>
        <taxon>Bacteria</taxon>
        <taxon>Pseudomonadati</taxon>
        <taxon>Bacteroidota</taxon>
        <taxon>Cytophagia</taxon>
        <taxon>Cytophagales</taxon>
        <taxon>Splendidivirgaceae</taxon>
        <taxon>Agaribacillus</taxon>
    </lineage>
</organism>
<feature type="domain" description="Carrier" evidence="3">
    <location>
        <begin position="445"/>
        <end position="520"/>
    </location>
</feature>
<keyword evidence="5" id="KW-1185">Reference proteome</keyword>
<feature type="non-terminal residue" evidence="4">
    <location>
        <position position="549"/>
    </location>
</feature>
<dbReference type="Pfam" id="PF00501">
    <property type="entry name" value="AMP-binding"/>
    <property type="match status" value="1"/>
</dbReference>
<dbReference type="PROSITE" id="PS00012">
    <property type="entry name" value="PHOSPHOPANTETHEINE"/>
    <property type="match status" value="1"/>
</dbReference>
<dbReference type="Gene3D" id="3.40.50.980">
    <property type="match status" value="2"/>
</dbReference>
<dbReference type="Gene3D" id="2.30.38.10">
    <property type="entry name" value="Luciferase, Domain 3"/>
    <property type="match status" value="1"/>
</dbReference>
<dbReference type="InterPro" id="IPR025110">
    <property type="entry name" value="AMP-bd_C"/>
</dbReference>
<evidence type="ECO:0000313" key="5">
    <source>
        <dbReference type="Proteomes" id="UP001172083"/>
    </source>
</evidence>
<dbReference type="InterPro" id="IPR029058">
    <property type="entry name" value="AB_hydrolase_fold"/>
</dbReference>
<dbReference type="Gene3D" id="3.30.300.30">
    <property type="match status" value="1"/>
</dbReference>
<keyword evidence="1" id="KW-0596">Phosphopantetheine</keyword>
<dbReference type="Pfam" id="PF13193">
    <property type="entry name" value="AMP-binding_C"/>
    <property type="match status" value="1"/>
</dbReference>
<reference evidence="4" key="1">
    <citation type="submission" date="2023-06" db="EMBL/GenBank/DDBJ databases">
        <title>Genomic of Agaribacillus aureum.</title>
        <authorList>
            <person name="Wang G."/>
        </authorList>
    </citation>
    <scope>NUCLEOTIDE SEQUENCE</scope>
    <source>
        <strain evidence="4">BMA12</strain>
    </source>
</reference>
<dbReference type="InterPro" id="IPR000873">
    <property type="entry name" value="AMP-dep_synth/lig_dom"/>
</dbReference>
<accession>A0ABT8LIE8</accession>
<feature type="non-terminal residue" evidence="4">
    <location>
        <position position="1"/>
    </location>
</feature>
<dbReference type="RefSeq" id="WP_346762887.1">
    <property type="nucleotide sequence ID" value="NZ_JAUJEB010000034.1"/>
</dbReference>
<dbReference type="CDD" id="cd05930">
    <property type="entry name" value="A_NRPS"/>
    <property type="match status" value="1"/>
</dbReference>
<evidence type="ECO:0000313" key="4">
    <source>
        <dbReference type="EMBL" id="MDN5217552.1"/>
    </source>
</evidence>
<dbReference type="PANTHER" id="PTHR45527:SF1">
    <property type="entry name" value="FATTY ACID SYNTHASE"/>
    <property type="match status" value="1"/>
</dbReference>
<dbReference type="InterPro" id="IPR009081">
    <property type="entry name" value="PP-bd_ACP"/>
</dbReference>
<dbReference type="PANTHER" id="PTHR45527">
    <property type="entry name" value="NONRIBOSOMAL PEPTIDE SYNTHETASE"/>
    <property type="match status" value="1"/>
</dbReference>
<dbReference type="InterPro" id="IPR006162">
    <property type="entry name" value="Ppantetheine_attach_site"/>
</dbReference>
<evidence type="ECO:0000259" key="3">
    <source>
        <dbReference type="PROSITE" id="PS50075"/>
    </source>
</evidence>
<dbReference type="SUPFAM" id="SSF47336">
    <property type="entry name" value="ACP-like"/>
    <property type="match status" value="1"/>
</dbReference>
<name>A0ABT8LIE8_9BACT</name>
<dbReference type="PROSITE" id="PS00455">
    <property type="entry name" value="AMP_BINDING"/>
    <property type="match status" value="1"/>
</dbReference>
<gene>
    <name evidence="4" type="ORF">QQ020_36100</name>
</gene>
<protein>
    <submittedName>
        <fullName evidence="4">Non-ribosomal peptide synthetase</fullName>
    </submittedName>
</protein>
<dbReference type="Proteomes" id="UP001172083">
    <property type="component" value="Unassembled WGS sequence"/>
</dbReference>
<dbReference type="InterPro" id="IPR020806">
    <property type="entry name" value="PKS_PP-bd"/>
</dbReference>
<dbReference type="PROSITE" id="PS50075">
    <property type="entry name" value="CARRIER"/>
    <property type="match status" value="1"/>
</dbReference>
<dbReference type="Pfam" id="PF00550">
    <property type="entry name" value="PP-binding"/>
    <property type="match status" value="1"/>
</dbReference>
<dbReference type="NCBIfam" id="TIGR01733">
    <property type="entry name" value="AA-adenyl-dom"/>
    <property type="match status" value="1"/>
</dbReference>
<evidence type="ECO:0000256" key="2">
    <source>
        <dbReference type="ARBA" id="ARBA00022553"/>
    </source>
</evidence>
<proteinExistence type="predicted"/>
<dbReference type="InterPro" id="IPR020459">
    <property type="entry name" value="AMP-binding"/>
</dbReference>
<dbReference type="InterPro" id="IPR010071">
    <property type="entry name" value="AA_adenyl_dom"/>
</dbReference>
<sequence>GDLVGLLVERSIEMIVGILGILKSGAAYLPIDVTYPNERIDYLLEDGKVALLLTQSEYLLGLSHYDGSLFALDEELEGLATPTDNPPRVNKPTDLAYVIYTSGTTGRPKGVMVEHTSVVNYITWANGYYFSSGQSSTLFTSLSFDLTITNLFATLFRGDILRVLSPTDLSVTIEEVFRHSGVVKLTPSHLQLLSSLGLSETAVEVVIVGGEVLSKGQVKELELLNDQLQIYNEYGPTEATVGSSVCKVMSDAEQITIGRPIGNTVIYVVDDWLNQQPIGVVGEILIGGTGLARGYLHQEDLTEEKFIRNPFGEGRLYKTGDLGYWNGEGALEYLGRKDDQVKLRGYRIELGEIERVLLEYAGVSQAVVLLQEGLDDEKQIVGYYVKGGDMDEGLLRDHLQAWLPAYMIPGVLVALEHLPLTPNGKIDKQSLPGIDQLERDQSYVSPATDTERQLVEIWEQVLGREEIGVEDNFFELGGHSLKAVQLVSRVQQQLGVDMELRDVFTYFTVRSLADQLERAQAAGRQAHYEAIVPVSYQDYYLVSHGQRRL</sequence>
<dbReference type="InterPro" id="IPR036736">
    <property type="entry name" value="ACP-like_sf"/>
</dbReference>
<dbReference type="PRINTS" id="PR00154">
    <property type="entry name" value="AMPBINDING"/>
</dbReference>
<dbReference type="EMBL" id="JAUJEB010000034">
    <property type="protein sequence ID" value="MDN5217552.1"/>
    <property type="molecule type" value="Genomic_DNA"/>
</dbReference>
<dbReference type="InterPro" id="IPR020845">
    <property type="entry name" value="AMP-binding_CS"/>
</dbReference>
<comment type="caution">
    <text evidence="4">The sequence shown here is derived from an EMBL/GenBank/DDBJ whole genome shotgun (WGS) entry which is preliminary data.</text>
</comment>